<dbReference type="GO" id="GO:0006325">
    <property type="term" value="P:chromatin organization"/>
    <property type="evidence" value="ECO:0007669"/>
    <property type="project" value="UniProtKB-KW"/>
</dbReference>
<dbReference type="PANTHER" id="PTHR10333">
    <property type="entry name" value="INHIBITOR OF GROWTH PROTEIN"/>
    <property type="match status" value="1"/>
</dbReference>
<feature type="binding site" evidence="9">
    <location>
        <position position="415"/>
    </location>
    <ligand>
        <name>Zn(2+)</name>
        <dbReference type="ChEBI" id="CHEBI:29105"/>
        <label>2</label>
    </ligand>
</feature>
<feature type="domain" description="PHD-type" evidence="13">
    <location>
        <begin position="399"/>
        <end position="449"/>
    </location>
</feature>
<name>W4KKN7_HETIT</name>
<comment type="domain">
    <text evidence="11">The PHD-type zinc finger mediates the binding to H3K4me3.</text>
</comment>
<evidence type="ECO:0000256" key="10">
    <source>
        <dbReference type="PROSITE-ProRule" id="PRU00146"/>
    </source>
</evidence>
<keyword evidence="4 10" id="KW-0863">Zinc-finger</keyword>
<dbReference type="KEGG" id="hir:HETIRDRAFT_457421"/>
<dbReference type="GO" id="GO:0005634">
    <property type="term" value="C:nucleus"/>
    <property type="evidence" value="ECO:0007669"/>
    <property type="project" value="UniProtKB-SubCell"/>
</dbReference>
<sequence>MPARKRRRSQAFGRDHSQDAAPGSIASNEDDVRSDDVGETVDSPNGAQHEESVSKEVSKEAELWEAFKEEYHEALEQLPLQLHRHFALMKELDEEATRHAAKVTPVLQQYISVRRSLAGLPARTPDPVKMPLESPESTPLGDGDTTMKDGTEAELNHSEKSAFISRNAPSPHAGARNPFPSKQPDPVGPSTAASLSTQRTPVSAPVLLESQTPFELPRELLSQVARLAEDAVQASLEKVHIAQAAYNSVDRHIRMLDRAIKEQEDALSLDLHPGYHPALLPDLLVPRWTRGPRIESSPLPGFDALDDENMDVDVEDAEVDNGDEESPAFGLTSGDVAADRGRSASKKSKKGKGRKKEKDAAERDTSKATTPAPQPNFKLKIPPSTAVVSGDLPVHPNEPKYCYCDQVSYGHMVACDNAGCKREWFHLSCAGLTEPPKSTKWYCRECTGKRKGR</sequence>
<dbReference type="PROSITE" id="PS50016">
    <property type="entry name" value="ZF_PHD_2"/>
    <property type="match status" value="1"/>
</dbReference>
<feature type="binding site" evidence="9">
    <location>
        <position position="443"/>
    </location>
    <ligand>
        <name>Zn(2+)</name>
        <dbReference type="ChEBI" id="CHEBI:29105"/>
        <label>2</label>
    </ligand>
</feature>
<feature type="compositionally biased region" description="Acidic residues" evidence="12">
    <location>
        <begin position="317"/>
        <end position="326"/>
    </location>
</feature>
<dbReference type="InterPro" id="IPR019787">
    <property type="entry name" value="Znf_PHD-finger"/>
</dbReference>
<feature type="site" description="Histone H3K4me3 binding" evidence="8">
    <location>
        <position position="412"/>
    </location>
</feature>
<proteinExistence type="inferred from homology"/>
<evidence type="ECO:0000256" key="3">
    <source>
        <dbReference type="ARBA" id="ARBA00022723"/>
    </source>
</evidence>
<dbReference type="InterPro" id="IPR013083">
    <property type="entry name" value="Znf_RING/FYVE/PHD"/>
</dbReference>
<evidence type="ECO:0000313" key="15">
    <source>
        <dbReference type="Proteomes" id="UP000030671"/>
    </source>
</evidence>
<feature type="compositionally biased region" description="Basic residues" evidence="12">
    <location>
        <begin position="343"/>
        <end position="355"/>
    </location>
</feature>
<dbReference type="Proteomes" id="UP000030671">
    <property type="component" value="Unassembled WGS sequence"/>
</dbReference>
<evidence type="ECO:0000256" key="11">
    <source>
        <dbReference type="RuleBase" id="RU361213"/>
    </source>
</evidence>
<dbReference type="InterPro" id="IPR028651">
    <property type="entry name" value="ING_fam"/>
</dbReference>
<dbReference type="CDD" id="cd15505">
    <property type="entry name" value="PHD_ING"/>
    <property type="match status" value="1"/>
</dbReference>
<feature type="binding site" evidence="9">
    <location>
        <position position="404"/>
    </location>
    <ligand>
        <name>Zn(2+)</name>
        <dbReference type="ChEBI" id="CHEBI:29105"/>
        <label>1</label>
    </ligand>
</feature>
<dbReference type="FunCoup" id="W4KKN7">
    <property type="interactions" value="110"/>
</dbReference>
<feature type="binding site" evidence="9">
    <location>
        <position position="402"/>
    </location>
    <ligand>
        <name>Zn(2+)</name>
        <dbReference type="ChEBI" id="CHEBI:29105"/>
        <label>1</label>
    </ligand>
</feature>
<feature type="site" description="Histone H3K4me3 binding" evidence="8">
    <location>
        <position position="416"/>
    </location>
</feature>
<feature type="compositionally biased region" description="Basic and acidic residues" evidence="12">
    <location>
        <begin position="356"/>
        <end position="366"/>
    </location>
</feature>
<keyword evidence="3 9" id="KW-0479">Metal-binding</keyword>
<dbReference type="RefSeq" id="XP_009542469.1">
    <property type="nucleotide sequence ID" value="XM_009544174.1"/>
</dbReference>
<feature type="region of interest" description="Disordered" evidence="12">
    <location>
        <begin position="120"/>
        <end position="150"/>
    </location>
</feature>
<comment type="function">
    <text evidence="11">Component of an histone acetyltransferase complex.</text>
</comment>
<reference evidence="14 15" key="1">
    <citation type="journal article" date="2012" name="New Phytol.">
        <title>Insight into trade-off between wood decay and parasitism from the genome of a fungal forest pathogen.</title>
        <authorList>
            <person name="Olson A."/>
            <person name="Aerts A."/>
            <person name="Asiegbu F."/>
            <person name="Belbahri L."/>
            <person name="Bouzid O."/>
            <person name="Broberg A."/>
            <person name="Canback B."/>
            <person name="Coutinho P.M."/>
            <person name="Cullen D."/>
            <person name="Dalman K."/>
            <person name="Deflorio G."/>
            <person name="van Diepen L.T."/>
            <person name="Dunand C."/>
            <person name="Duplessis S."/>
            <person name="Durling M."/>
            <person name="Gonthier P."/>
            <person name="Grimwood J."/>
            <person name="Fossdal C.G."/>
            <person name="Hansson D."/>
            <person name="Henrissat B."/>
            <person name="Hietala A."/>
            <person name="Himmelstrand K."/>
            <person name="Hoffmeister D."/>
            <person name="Hogberg N."/>
            <person name="James T.Y."/>
            <person name="Karlsson M."/>
            <person name="Kohler A."/>
            <person name="Kues U."/>
            <person name="Lee Y.H."/>
            <person name="Lin Y.C."/>
            <person name="Lind M."/>
            <person name="Lindquist E."/>
            <person name="Lombard V."/>
            <person name="Lucas S."/>
            <person name="Lunden K."/>
            <person name="Morin E."/>
            <person name="Murat C."/>
            <person name="Park J."/>
            <person name="Raffaello T."/>
            <person name="Rouze P."/>
            <person name="Salamov A."/>
            <person name="Schmutz J."/>
            <person name="Solheim H."/>
            <person name="Stahlberg J."/>
            <person name="Velez H."/>
            <person name="de Vries R.P."/>
            <person name="Wiebenga A."/>
            <person name="Woodward S."/>
            <person name="Yakovlev I."/>
            <person name="Garbelotto M."/>
            <person name="Martin F."/>
            <person name="Grigoriev I.V."/>
            <person name="Stenlid J."/>
        </authorList>
    </citation>
    <scope>NUCLEOTIDE SEQUENCE [LARGE SCALE GENOMIC DNA]</scope>
    <source>
        <strain evidence="14 15">TC 32-1</strain>
    </source>
</reference>
<keyword evidence="7 11" id="KW-0539">Nucleus</keyword>
<dbReference type="Gene3D" id="3.30.40.10">
    <property type="entry name" value="Zinc/RING finger domain, C3HC4 (zinc finger)"/>
    <property type="match status" value="1"/>
</dbReference>
<feature type="site" description="Histone H3K4me3 binding" evidence="8">
    <location>
        <position position="401"/>
    </location>
</feature>
<dbReference type="SUPFAM" id="SSF57903">
    <property type="entry name" value="FYVE/PHD zinc finger"/>
    <property type="match status" value="1"/>
</dbReference>
<evidence type="ECO:0000259" key="13">
    <source>
        <dbReference type="PROSITE" id="PS50016"/>
    </source>
</evidence>
<evidence type="ECO:0000256" key="1">
    <source>
        <dbReference type="ARBA" id="ARBA00004123"/>
    </source>
</evidence>
<evidence type="ECO:0000256" key="9">
    <source>
        <dbReference type="PIRSR" id="PIRSR628651-51"/>
    </source>
</evidence>
<evidence type="ECO:0000256" key="7">
    <source>
        <dbReference type="ARBA" id="ARBA00023242"/>
    </source>
</evidence>
<protein>
    <recommendedName>
        <fullName evidence="11">Chromatin modification-related protein</fullName>
    </recommendedName>
</protein>
<feature type="binding site" evidence="9">
    <location>
        <position position="446"/>
    </location>
    <ligand>
        <name>Zn(2+)</name>
        <dbReference type="ChEBI" id="CHEBI:29105"/>
        <label>2</label>
    </ligand>
</feature>
<evidence type="ECO:0000256" key="2">
    <source>
        <dbReference type="ARBA" id="ARBA00010210"/>
    </source>
</evidence>
<feature type="region of interest" description="Disordered" evidence="12">
    <location>
        <begin position="165"/>
        <end position="200"/>
    </location>
</feature>
<dbReference type="EMBL" id="KI925455">
    <property type="protein sequence ID" value="ETW85631.1"/>
    <property type="molecule type" value="Genomic_DNA"/>
</dbReference>
<feature type="region of interest" description="Disordered" evidence="12">
    <location>
        <begin position="1"/>
        <end position="59"/>
    </location>
</feature>
<feature type="site" description="Histone H3K4me3 binding" evidence="8">
    <location>
        <position position="424"/>
    </location>
</feature>
<dbReference type="GeneID" id="20676830"/>
<evidence type="ECO:0000256" key="12">
    <source>
        <dbReference type="SAM" id="MobiDB-lite"/>
    </source>
</evidence>
<accession>W4KKN7</accession>
<comment type="subunit">
    <text evidence="11">Component of an histone acetyltransferase complex. Interacts with H3K4me3 and to a lesser extent with H3K4me2.</text>
</comment>
<dbReference type="Gene3D" id="6.10.140.1740">
    <property type="match status" value="1"/>
</dbReference>
<keyword evidence="15" id="KW-1185">Reference proteome</keyword>
<feature type="compositionally biased region" description="Basic and acidic residues" evidence="12">
    <location>
        <begin position="48"/>
        <end position="59"/>
    </location>
</feature>
<dbReference type="InParanoid" id="W4KKN7"/>
<dbReference type="GO" id="GO:0008270">
    <property type="term" value="F:zinc ion binding"/>
    <property type="evidence" value="ECO:0007669"/>
    <property type="project" value="UniProtKB-KW"/>
</dbReference>
<evidence type="ECO:0000256" key="5">
    <source>
        <dbReference type="ARBA" id="ARBA00022833"/>
    </source>
</evidence>
<feature type="region of interest" description="Disordered" evidence="12">
    <location>
        <begin position="317"/>
        <end position="384"/>
    </location>
</feature>
<feature type="compositionally biased region" description="Polar residues" evidence="12">
    <location>
        <begin position="191"/>
        <end position="200"/>
    </location>
</feature>
<dbReference type="InterPro" id="IPR001965">
    <property type="entry name" value="Znf_PHD"/>
</dbReference>
<keyword evidence="6 11" id="KW-0156">Chromatin regulator</keyword>
<feature type="binding site" evidence="9">
    <location>
        <position position="426"/>
    </location>
    <ligand>
        <name>Zn(2+)</name>
        <dbReference type="ChEBI" id="CHEBI:29105"/>
        <label>1</label>
    </ligand>
</feature>
<organism evidence="14 15">
    <name type="scientific">Heterobasidion irregulare (strain TC 32-1)</name>
    <dbReference type="NCBI Taxonomy" id="747525"/>
    <lineage>
        <taxon>Eukaryota</taxon>
        <taxon>Fungi</taxon>
        <taxon>Dikarya</taxon>
        <taxon>Basidiomycota</taxon>
        <taxon>Agaricomycotina</taxon>
        <taxon>Agaricomycetes</taxon>
        <taxon>Russulales</taxon>
        <taxon>Bondarzewiaceae</taxon>
        <taxon>Heterobasidion</taxon>
        <taxon>Heterobasidion annosum species complex</taxon>
    </lineage>
</organism>
<dbReference type="GO" id="GO:0000785">
    <property type="term" value="C:chromatin"/>
    <property type="evidence" value="ECO:0007669"/>
    <property type="project" value="UniProtKB-ARBA"/>
</dbReference>
<feature type="binding site" evidence="9">
    <location>
        <position position="420"/>
    </location>
    <ligand>
        <name>Zn(2+)</name>
        <dbReference type="ChEBI" id="CHEBI:29105"/>
        <label>2</label>
    </ligand>
</feature>
<comment type="similarity">
    <text evidence="2 11">Belongs to the ING family.</text>
</comment>
<feature type="binding site" evidence="9">
    <location>
        <position position="429"/>
    </location>
    <ligand>
        <name>Zn(2+)</name>
        <dbReference type="ChEBI" id="CHEBI:29105"/>
        <label>1</label>
    </ligand>
</feature>
<dbReference type="InterPro" id="IPR019786">
    <property type="entry name" value="Zinc_finger_PHD-type_CS"/>
</dbReference>
<dbReference type="InterPro" id="IPR011011">
    <property type="entry name" value="Znf_FYVE_PHD"/>
</dbReference>
<dbReference type="STRING" id="747525.W4KKN7"/>
<evidence type="ECO:0000313" key="14">
    <source>
        <dbReference type="EMBL" id="ETW85631.1"/>
    </source>
</evidence>
<evidence type="ECO:0000256" key="4">
    <source>
        <dbReference type="ARBA" id="ARBA00022771"/>
    </source>
</evidence>
<dbReference type="OrthoDB" id="5411773at2759"/>
<dbReference type="SMART" id="SM01408">
    <property type="entry name" value="ING"/>
    <property type="match status" value="1"/>
</dbReference>
<dbReference type="InterPro" id="IPR024610">
    <property type="entry name" value="ING_N_histone-binding"/>
</dbReference>
<comment type="subcellular location">
    <subcellularLocation>
        <location evidence="1 11">Nucleus</location>
    </subcellularLocation>
</comment>
<keyword evidence="5 9" id="KW-0862">Zinc</keyword>
<dbReference type="SMART" id="SM00249">
    <property type="entry name" value="PHD"/>
    <property type="match status" value="1"/>
</dbReference>
<dbReference type="PANTHER" id="PTHR10333:SF42">
    <property type="entry name" value="INHIBITOR OF GROWTH PROTEIN 5"/>
    <property type="match status" value="1"/>
</dbReference>
<dbReference type="eggNOG" id="KOG1973">
    <property type="taxonomic scope" value="Eukaryota"/>
</dbReference>
<dbReference type="AlphaFoldDB" id="W4KKN7"/>
<dbReference type="PROSITE" id="PS01359">
    <property type="entry name" value="ZF_PHD_1"/>
    <property type="match status" value="1"/>
</dbReference>
<evidence type="ECO:0000256" key="8">
    <source>
        <dbReference type="PIRSR" id="PIRSR628651-50"/>
    </source>
</evidence>
<gene>
    <name evidence="14" type="ORF">HETIRDRAFT_457421</name>
</gene>
<dbReference type="HOGENOM" id="CLU_031900_8_1_1"/>
<evidence type="ECO:0000256" key="6">
    <source>
        <dbReference type="ARBA" id="ARBA00022853"/>
    </source>
</evidence>
<dbReference type="Pfam" id="PF12998">
    <property type="entry name" value="ING"/>
    <property type="match status" value="2"/>
</dbReference>